<gene>
    <name evidence="1" type="ORF">CISIN_1g042482mg</name>
</gene>
<dbReference type="PANTHER" id="PTHR33103:SF19">
    <property type="entry name" value="OS09G0544700 PROTEIN"/>
    <property type="match status" value="1"/>
</dbReference>
<proteinExistence type="predicted"/>
<dbReference type="EMBL" id="KK784896">
    <property type="protein sequence ID" value="KDO67751.1"/>
    <property type="molecule type" value="Genomic_DNA"/>
</dbReference>
<reference evidence="1 2" key="1">
    <citation type="submission" date="2014-04" db="EMBL/GenBank/DDBJ databases">
        <authorList>
            <consortium name="International Citrus Genome Consortium"/>
            <person name="Gmitter F."/>
            <person name="Chen C."/>
            <person name="Farmerie W."/>
            <person name="Harkins T."/>
            <person name="Desany B."/>
            <person name="Mohiuddin M."/>
            <person name="Kodira C."/>
            <person name="Borodovsky M."/>
            <person name="Lomsadze A."/>
            <person name="Burns P."/>
            <person name="Jenkins J."/>
            <person name="Prochnik S."/>
            <person name="Shu S."/>
            <person name="Chapman J."/>
            <person name="Pitluck S."/>
            <person name="Schmutz J."/>
            <person name="Rokhsar D."/>
        </authorList>
    </citation>
    <scope>NUCLEOTIDE SEQUENCE</scope>
</reference>
<evidence type="ECO:0000313" key="1">
    <source>
        <dbReference type="EMBL" id="KDO67751.1"/>
    </source>
</evidence>
<keyword evidence="2" id="KW-1185">Reference proteome</keyword>
<protein>
    <submittedName>
        <fullName evidence="1">Uncharacterized protein</fullName>
    </submittedName>
</protein>
<name>A0A067FX41_CITSI</name>
<dbReference type="PANTHER" id="PTHR33103">
    <property type="entry name" value="OS01G0153900 PROTEIN"/>
    <property type="match status" value="1"/>
</dbReference>
<dbReference type="InterPro" id="IPR007750">
    <property type="entry name" value="DUF674"/>
</dbReference>
<dbReference type="Proteomes" id="UP000027120">
    <property type="component" value="Unassembled WGS sequence"/>
</dbReference>
<evidence type="ECO:0000313" key="2">
    <source>
        <dbReference type="Proteomes" id="UP000027120"/>
    </source>
</evidence>
<accession>A0A067FX41</accession>
<dbReference type="AlphaFoldDB" id="A0A067FX41"/>
<dbReference type="Pfam" id="PF05056">
    <property type="entry name" value="DUF674"/>
    <property type="match status" value="1"/>
</dbReference>
<sequence>MIAMSSMEANRATKLLLKLTIDKRANKLKKDFVDVLFNLLYMPFVTVTSLLKNVGMVSCTGNLFQSLENLSEAHLIPSQNTDELLKPILKWEKVSVLLQTHACLRPVPVQKKLYICQSNHRYVTNKIYTRIPLCAYRMFNELQQLNMDSESECRTMKKSVSYMVTDDIGVLEDTVVDIGLDELRSSFYLASSPCSNFYFNNTKF</sequence>
<organism evidence="1 2">
    <name type="scientific">Citrus sinensis</name>
    <name type="common">Sweet orange</name>
    <name type="synonym">Citrus aurantium var. sinensis</name>
    <dbReference type="NCBI Taxonomy" id="2711"/>
    <lineage>
        <taxon>Eukaryota</taxon>
        <taxon>Viridiplantae</taxon>
        <taxon>Streptophyta</taxon>
        <taxon>Embryophyta</taxon>
        <taxon>Tracheophyta</taxon>
        <taxon>Spermatophyta</taxon>
        <taxon>Magnoliopsida</taxon>
        <taxon>eudicotyledons</taxon>
        <taxon>Gunneridae</taxon>
        <taxon>Pentapetalae</taxon>
        <taxon>rosids</taxon>
        <taxon>malvids</taxon>
        <taxon>Sapindales</taxon>
        <taxon>Rutaceae</taxon>
        <taxon>Aurantioideae</taxon>
        <taxon>Citrus</taxon>
    </lineage>
</organism>
<dbReference type="STRING" id="2711.A0A067FX41"/>